<feature type="signal peptide" evidence="1">
    <location>
        <begin position="1"/>
        <end position="22"/>
    </location>
</feature>
<dbReference type="SUPFAM" id="SSF53474">
    <property type="entry name" value="alpha/beta-Hydrolases"/>
    <property type="match status" value="1"/>
</dbReference>
<dbReference type="InterPro" id="IPR000639">
    <property type="entry name" value="Epox_hydrolase-like"/>
</dbReference>
<evidence type="ECO:0000259" key="2">
    <source>
        <dbReference type="Pfam" id="PF12697"/>
    </source>
</evidence>
<dbReference type="PRINTS" id="PR00412">
    <property type="entry name" value="EPOXHYDRLASE"/>
</dbReference>
<accession>A0ABR3ZS10</accession>
<comment type="caution">
    <text evidence="3">The sequence shown here is derived from an EMBL/GenBank/DDBJ whole genome shotgun (WGS) entry which is preliminary data.</text>
</comment>
<gene>
    <name evidence="3" type="ORF">Sste5346_000095</name>
</gene>
<reference evidence="3 4" key="1">
    <citation type="journal article" date="2024" name="IMA Fungus">
        <title>IMA Genome - F19 : A genome assembly and annotation guide to empower mycologists, including annotated draft genome sequences of Ceratocystis pirilliformis, Diaporthe australafricana, Fusarium ophioides, Paecilomyces lecythidis, and Sporothrix stenoceras.</title>
        <authorList>
            <person name="Aylward J."/>
            <person name="Wilson A.M."/>
            <person name="Visagie C.M."/>
            <person name="Spraker J."/>
            <person name="Barnes I."/>
            <person name="Buitendag C."/>
            <person name="Ceriani C."/>
            <person name="Del Mar Angel L."/>
            <person name="du Plessis D."/>
            <person name="Fuchs T."/>
            <person name="Gasser K."/>
            <person name="Kramer D."/>
            <person name="Li W."/>
            <person name="Munsamy K."/>
            <person name="Piso A."/>
            <person name="Price J.L."/>
            <person name="Sonnekus B."/>
            <person name="Thomas C."/>
            <person name="van der Nest A."/>
            <person name="van Dijk A."/>
            <person name="van Heerden A."/>
            <person name="van Vuuren N."/>
            <person name="Yilmaz N."/>
            <person name="Duong T.A."/>
            <person name="van der Merwe N.A."/>
            <person name="Wingfield M.J."/>
            <person name="Wingfield B.D."/>
        </authorList>
    </citation>
    <scope>NUCLEOTIDE SEQUENCE [LARGE SCALE GENOMIC DNA]</scope>
    <source>
        <strain evidence="3 4">CMW 5346</strain>
    </source>
</reference>
<proteinExistence type="predicted"/>
<feature type="chain" id="PRO_5047522851" description="AB hydrolase-1 domain-containing protein" evidence="1">
    <location>
        <begin position="23"/>
        <end position="313"/>
    </location>
</feature>
<sequence>MKFSFSIGVCIAIKALAIGVHAKAPQDLGPVPDLKIGNITTQDGVQLRYTQAGPVTGQSLLFIPGWRQTAAQWNKQIEYFSSAGNRVTTYDMRGHGDSAKPDFGYRLSRFGADLNDVLNSLGLCDVTIIAHSMGSSVTWAFWDQYPEQRYRVARFVIDDQSSVLVQDPTWNQTERDTWSAALFAPAQTYTFAANMSNELVPFVESMFTSSVSQSDLDWVIEQNKKMSDAHAATLLINHAFADWRDVLPRIDIPALILSGDASLNNATAIAWAASQIPGAQKYTFTVAEKGSHLVFWENPERFNQIIQDFVMGQ</sequence>
<dbReference type="InterPro" id="IPR050266">
    <property type="entry name" value="AB_hydrolase_sf"/>
</dbReference>
<feature type="domain" description="AB hydrolase-1" evidence="2">
    <location>
        <begin position="60"/>
        <end position="304"/>
    </location>
</feature>
<dbReference type="PANTHER" id="PTHR43798:SF33">
    <property type="entry name" value="HYDROLASE, PUTATIVE (AFU_ORTHOLOGUE AFUA_2G14860)-RELATED"/>
    <property type="match status" value="1"/>
</dbReference>
<name>A0ABR3ZS10_9PEZI</name>
<keyword evidence="4" id="KW-1185">Reference proteome</keyword>
<dbReference type="EMBL" id="JAWCUI010000001">
    <property type="protein sequence ID" value="KAL1903468.1"/>
    <property type="molecule type" value="Genomic_DNA"/>
</dbReference>
<dbReference type="PANTHER" id="PTHR43798">
    <property type="entry name" value="MONOACYLGLYCEROL LIPASE"/>
    <property type="match status" value="1"/>
</dbReference>
<keyword evidence="1" id="KW-0732">Signal</keyword>
<dbReference type="InterPro" id="IPR000073">
    <property type="entry name" value="AB_hydrolase_1"/>
</dbReference>
<protein>
    <recommendedName>
        <fullName evidence="2">AB hydrolase-1 domain-containing protein</fullName>
    </recommendedName>
</protein>
<dbReference type="Gene3D" id="3.40.50.1820">
    <property type="entry name" value="alpha/beta hydrolase"/>
    <property type="match status" value="1"/>
</dbReference>
<evidence type="ECO:0000256" key="1">
    <source>
        <dbReference type="SAM" id="SignalP"/>
    </source>
</evidence>
<dbReference type="Proteomes" id="UP001583186">
    <property type="component" value="Unassembled WGS sequence"/>
</dbReference>
<organism evidence="3 4">
    <name type="scientific">Sporothrix stenoceras</name>
    <dbReference type="NCBI Taxonomy" id="5173"/>
    <lineage>
        <taxon>Eukaryota</taxon>
        <taxon>Fungi</taxon>
        <taxon>Dikarya</taxon>
        <taxon>Ascomycota</taxon>
        <taxon>Pezizomycotina</taxon>
        <taxon>Sordariomycetes</taxon>
        <taxon>Sordariomycetidae</taxon>
        <taxon>Ophiostomatales</taxon>
        <taxon>Ophiostomataceae</taxon>
        <taxon>Sporothrix</taxon>
    </lineage>
</organism>
<evidence type="ECO:0000313" key="3">
    <source>
        <dbReference type="EMBL" id="KAL1903468.1"/>
    </source>
</evidence>
<dbReference type="Pfam" id="PF12697">
    <property type="entry name" value="Abhydrolase_6"/>
    <property type="match status" value="1"/>
</dbReference>
<dbReference type="InterPro" id="IPR029058">
    <property type="entry name" value="AB_hydrolase_fold"/>
</dbReference>
<evidence type="ECO:0000313" key="4">
    <source>
        <dbReference type="Proteomes" id="UP001583186"/>
    </source>
</evidence>